<dbReference type="EMBL" id="JASCZI010092053">
    <property type="protein sequence ID" value="MED6151762.1"/>
    <property type="molecule type" value="Genomic_DNA"/>
</dbReference>
<protein>
    <submittedName>
        <fullName evidence="1">Uncharacterized protein</fullName>
    </submittedName>
</protein>
<evidence type="ECO:0000313" key="2">
    <source>
        <dbReference type="Proteomes" id="UP001341840"/>
    </source>
</evidence>
<name>A0ABU6TSC0_9FABA</name>
<gene>
    <name evidence="1" type="ORF">PIB30_085566</name>
</gene>
<reference evidence="1 2" key="1">
    <citation type="journal article" date="2023" name="Plants (Basel)">
        <title>Bridging the Gap: Combining Genomics and Transcriptomics Approaches to Understand Stylosanthes scabra, an Orphan Legume from the Brazilian Caatinga.</title>
        <authorList>
            <person name="Ferreira-Neto J.R.C."/>
            <person name="da Silva M.D."/>
            <person name="Binneck E."/>
            <person name="de Melo N.F."/>
            <person name="da Silva R.H."/>
            <person name="de Melo A.L.T.M."/>
            <person name="Pandolfi V."/>
            <person name="Bustamante F.O."/>
            <person name="Brasileiro-Vidal A.C."/>
            <person name="Benko-Iseppon A.M."/>
        </authorList>
    </citation>
    <scope>NUCLEOTIDE SEQUENCE [LARGE SCALE GENOMIC DNA]</scope>
    <source>
        <tissue evidence="1">Leaves</tissue>
    </source>
</reference>
<feature type="non-terminal residue" evidence="1">
    <location>
        <position position="97"/>
    </location>
</feature>
<comment type="caution">
    <text evidence="1">The sequence shown here is derived from an EMBL/GenBank/DDBJ whole genome shotgun (WGS) entry which is preliminary data.</text>
</comment>
<dbReference type="Proteomes" id="UP001341840">
    <property type="component" value="Unassembled WGS sequence"/>
</dbReference>
<sequence length="97" mass="10195">MVVLRGRRIFDGGSGCGCGGLGWPKVMMMVNGDGGARMVVLRGRRIFDGGSSCGCGGLGWPKVMMMVNGDGGARRCGLVEGGGRWLGWLSAWRTVED</sequence>
<keyword evidence="2" id="KW-1185">Reference proteome</keyword>
<proteinExistence type="predicted"/>
<accession>A0ABU6TSC0</accession>
<evidence type="ECO:0000313" key="1">
    <source>
        <dbReference type="EMBL" id="MED6151762.1"/>
    </source>
</evidence>
<organism evidence="1 2">
    <name type="scientific">Stylosanthes scabra</name>
    <dbReference type="NCBI Taxonomy" id="79078"/>
    <lineage>
        <taxon>Eukaryota</taxon>
        <taxon>Viridiplantae</taxon>
        <taxon>Streptophyta</taxon>
        <taxon>Embryophyta</taxon>
        <taxon>Tracheophyta</taxon>
        <taxon>Spermatophyta</taxon>
        <taxon>Magnoliopsida</taxon>
        <taxon>eudicotyledons</taxon>
        <taxon>Gunneridae</taxon>
        <taxon>Pentapetalae</taxon>
        <taxon>rosids</taxon>
        <taxon>fabids</taxon>
        <taxon>Fabales</taxon>
        <taxon>Fabaceae</taxon>
        <taxon>Papilionoideae</taxon>
        <taxon>50 kb inversion clade</taxon>
        <taxon>dalbergioids sensu lato</taxon>
        <taxon>Dalbergieae</taxon>
        <taxon>Pterocarpus clade</taxon>
        <taxon>Stylosanthes</taxon>
    </lineage>
</organism>